<name>A0A150S6J4_SORCE</name>
<comment type="caution">
    <text evidence="1">The sequence shown here is derived from an EMBL/GenBank/DDBJ whole genome shotgun (WGS) entry which is preliminary data.</text>
</comment>
<dbReference type="Proteomes" id="UP000075515">
    <property type="component" value="Unassembled WGS sequence"/>
</dbReference>
<accession>A0A150S6J4</accession>
<reference evidence="1 2" key="1">
    <citation type="submission" date="2014-02" db="EMBL/GenBank/DDBJ databases">
        <title>The small core and large imbalanced accessory genome model reveals a collaborative survival strategy of Sorangium cellulosum strains in nature.</title>
        <authorList>
            <person name="Han K."/>
            <person name="Peng R."/>
            <person name="Blom J."/>
            <person name="Li Y.-Z."/>
        </authorList>
    </citation>
    <scope>NUCLEOTIDE SEQUENCE [LARGE SCALE GENOMIC DNA]</scope>
    <source>
        <strain evidence="1 2">So0149</strain>
    </source>
</reference>
<organism evidence="1 2">
    <name type="scientific">Sorangium cellulosum</name>
    <name type="common">Polyangium cellulosum</name>
    <dbReference type="NCBI Taxonomy" id="56"/>
    <lineage>
        <taxon>Bacteria</taxon>
        <taxon>Pseudomonadati</taxon>
        <taxon>Myxococcota</taxon>
        <taxon>Polyangia</taxon>
        <taxon>Polyangiales</taxon>
        <taxon>Polyangiaceae</taxon>
        <taxon>Sorangium</taxon>
    </lineage>
</organism>
<dbReference type="AlphaFoldDB" id="A0A150S6J4"/>
<evidence type="ECO:0000313" key="1">
    <source>
        <dbReference type="EMBL" id="KYF87748.1"/>
    </source>
</evidence>
<proteinExistence type="predicted"/>
<sequence length="85" mass="9141">MNAAPLTEEDARRGDDEGSAVAVLVVAFALARDALTASYPDDPDPLCPRIYAVDVVLHHIDGLSDAITRYHAVLDGDDRLPINID</sequence>
<evidence type="ECO:0000313" key="2">
    <source>
        <dbReference type="Proteomes" id="UP000075515"/>
    </source>
</evidence>
<dbReference type="EMBL" id="JEMC01002424">
    <property type="protein sequence ID" value="KYF87748.1"/>
    <property type="molecule type" value="Genomic_DNA"/>
</dbReference>
<protein>
    <submittedName>
        <fullName evidence="1">Uncharacterized protein</fullName>
    </submittedName>
</protein>
<gene>
    <name evidence="1" type="ORF">BE18_07930</name>
</gene>